<dbReference type="PANTHER" id="PTHR48099:SF3">
    <property type="entry name" value="METHYLENETETRAHYDROFOLATE DEHYDROGENASE [NAD(+)]"/>
    <property type="match status" value="1"/>
</dbReference>
<evidence type="ECO:0000313" key="16">
    <source>
        <dbReference type="EMBL" id="CCF59446.1"/>
    </source>
</evidence>
<dbReference type="GO" id="GO:0006730">
    <property type="term" value="P:one-carbon metabolic process"/>
    <property type="evidence" value="ECO:0007669"/>
    <property type="project" value="UniProtKB-KW"/>
</dbReference>
<evidence type="ECO:0000256" key="2">
    <source>
        <dbReference type="ARBA" id="ARBA00004496"/>
    </source>
</evidence>
<dbReference type="FunCoup" id="H2AYP0">
    <property type="interactions" value="311"/>
</dbReference>
<name>H2AYP0_KAZAF</name>
<dbReference type="AlphaFoldDB" id="H2AYP0"/>
<dbReference type="InterPro" id="IPR020630">
    <property type="entry name" value="THF_DH/CycHdrlase_cat_dom"/>
</dbReference>
<dbReference type="GO" id="GO:0005829">
    <property type="term" value="C:cytosol"/>
    <property type="evidence" value="ECO:0007669"/>
    <property type="project" value="EnsemblFungi"/>
</dbReference>
<evidence type="ECO:0000313" key="17">
    <source>
        <dbReference type="Proteomes" id="UP000005220"/>
    </source>
</evidence>
<evidence type="ECO:0000256" key="4">
    <source>
        <dbReference type="ARBA" id="ARBA00022490"/>
    </source>
</evidence>
<comment type="subcellular location">
    <subcellularLocation>
        <location evidence="2">Cytoplasm</location>
    </subcellularLocation>
    <subcellularLocation>
        <location evidence="1">Nucleus</location>
    </subcellularLocation>
</comment>
<dbReference type="InterPro" id="IPR036291">
    <property type="entry name" value="NAD(P)-bd_dom_sf"/>
</dbReference>
<comment type="similarity">
    <text evidence="11">Belongs to the tetrahydrofolate dehydrogenase/cyclohydrolase family.</text>
</comment>
<dbReference type="GeneID" id="13887443"/>
<dbReference type="Gene3D" id="3.40.50.720">
    <property type="entry name" value="NAD(P)-binding Rossmann-like Domain"/>
    <property type="match status" value="1"/>
</dbReference>
<dbReference type="GO" id="GO:0004488">
    <property type="term" value="F:methylenetetrahydrofolate dehydrogenase (NADP+) activity"/>
    <property type="evidence" value="ECO:0007669"/>
    <property type="project" value="InterPro"/>
</dbReference>
<keyword evidence="17" id="KW-1185">Reference proteome</keyword>
<evidence type="ECO:0000256" key="3">
    <source>
        <dbReference type="ARBA" id="ARBA00011738"/>
    </source>
</evidence>
<dbReference type="KEGG" id="kaf:KAFR_0H00370"/>
<evidence type="ECO:0000256" key="9">
    <source>
        <dbReference type="ARBA" id="ARBA00023242"/>
    </source>
</evidence>
<accession>H2AYP0</accession>
<dbReference type="SUPFAM" id="SSF51735">
    <property type="entry name" value="NAD(P)-binding Rossmann-fold domains"/>
    <property type="match status" value="1"/>
</dbReference>
<evidence type="ECO:0000256" key="7">
    <source>
        <dbReference type="ARBA" id="ARBA00023002"/>
    </source>
</evidence>
<evidence type="ECO:0000256" key="13">
    <source>
        <dbReference type="ARBA" id="ARBA00074830"/>
    </source>
</evidence>
<gene>
    <name evidence="16" type="primary">KAFR0H00370</name>
    <name evidence="16" type="ORF">KAFR_0H00370</name>
</gene>
<evidence type="ECO:0000256" key="5">
    <source>
        <dbReference type="ARBA" id="ARBA00022563"/>
    </source>
</evidence>
<evidence type="ECO:0000256" key="12">
    <source>
        <dbReference type="ARBA" id="ARBA00066980"/>
    </source>
</evidence>
<dbReference type="GO" id="GO:0006164">
    <property type="term" value="P:purine nucleotide biosynthetic process"/>
    <property type="evidence" value="ECO:0007669"/>
    <property type="project" value="UniProtKB-KW"/>
</dbReference>
<evidence type="ECO:0000256" key="11">
    <source>
        <dbReference type="ARBA" id="ARBA00061364"/>
    </source>
</evidence>
<dbReference type="GO" id="GO:0009396">
    <property type="term" value="P:folic acid-containing compound biosynthetic process"/>
    <property type="evidence" value="ECO:0007669"/>
    <property type="project" value="EnsemblFungi"/>
</dbReference>
<evidence type="ECO:0000256" key="1">
    <source>
        <dbReference type="ARBA" id="ARBA00004123"/>
    </source>
</evidence>
<dbReference type="EMBL" id="HE650828">
    <property type="protein sequence ID" value="CCF59446.1"/>
    <property type="molecule type" value="Genomic_DNA"/>
</dbReference>
<dbReference type="RefSeq" id="XP_003958581.1">
    <property type="nucleotide sequence ID" value="XM_003958532.1"/>
</dbReference>
<organism evidence="16 17">
    <name type="scientific">Kazachstania africana (strain ATCC 22294 / BCRC 22015 / CBS 2517 / CECT 1963 / NBRC 1671 / NRRL Y-8276)</name>
    <name type="common">Yeast</name>
    <name type="synonym">Kluyveromyces africanus</name>
    <dbReference type="NCBI Taxonomy" id="1071382"/>
    <lineage>
        <taxon>Eukaryota</taxon>
        <taxon>Fungi</taxon>
        <taxon>Dikarya</taxon>
        <taxon>Ascomycota</taxon>
        <taxon>Saccharomycotina</taxon>
        <taxon>Saccharomycetes</taxon>
        <taxon>Saccharomycetales</taxon>
        <taxon>Saccharomycetaceae</taxon>
        <taxon>Kazachstania</taxon>
    </lineage>
</organism>
<evidence type="ECO:0000259" key="15">
    <source>
        <dbReference type="Pfam" id="PF02882"/>
    </source>
</evidence>
<evidence type="ECO:0000256" key="6">
    <source>
        <dbReference type="ARBA" id="ARBA00022755"/>
    </source>
</evidence>
<evidence type="ECO:0000256" key="8">
    <source>
        <dbReference type="ARBA" id="ARBA00023027"/>
    </source>
</evidence>
<dbReference type="InterPro" id="IPR020631">
    <property type="entry name" value="THF_DH/CycHdrlase_NAD-bd_dom"/>
</dbReference>
<dbReference type="Pfam" id="PF02882">
    <property type="entry name" value="THF_DHG_CYH_C"/>
    <property type="match status" value="1"/>
</dbReference>
<dbReference type="EC" id="1.5.1.15" evidence="12"/>
<protein>
    <recommendedName>
        <fullName evidence="13">Methylenetetrahydrofolate dehydrogenase [NAD(+)]</fullName>
        <ecNumber evidence="12">1.5.1.15</ecNumber>
    </recommendedName>
</protein>
<comment type="subunit">
    <text evidence="3">Homodimer.</text>
</comment>
<evidence type="ECO:0000259" key="14">
    <source>
        <dbReference type="Pfam" id="PF00763"/>
    </source>
</evidence>
<feature type="domain" description="Tetrahydrofolate dehydrogenase/cyclohydrolase NAD(P)-binding" evidence="15">
    <location>
        <begin position="151"/>
        <end position="315"/>
    </location>
</feature>
<dbReference type="InterPro" id="IPR000672">
    <property type="entry name" value="THF_DH/CycHdrlase"/>
</dbReference>
<dbReference type="PRINTS" id="PR00085">
    <property type="entry name" value="THFDHDRGNASE"/>
</dbReference>
<dbReference type="PANTHER" id="PTHR48099">
    <property type="entry name" value="C-1-TETRAHYDROFOLATE SYNTHASE, CYTOPLASMIC-RELATED"/>
    <property type="match status" value="1"/>
</dbReference>
<keyword evidence="6" id="KW-0658">Purine biosynthesis</keyword>
<evidence type="ECO:0000256" key="10">
    <source>
        <dbReference type="ARBA" id="ARBA00053076"/>
    </source>
</evidence>
<reference evidence="16 17" key="1">
    <citation type="journal article" date="2011" name="Proc. Natl. Acad. Sci. U.S.A.">
        <title>Evolutionary erosion of yeast sex chromosomes by mating-type switching accidents.</title>
        <authorList>
            <person name="Gordon J.L."/>
            <person name="Armisen D."/>
            <person name="Proux-Wera E."/>
            <person name="Oheigeartaigh S.S."/>
            <person name="Byrne K.P."/>
            <person name="Wolfe K.H."/>
        </authorList>
    </citation>
    <scope>NUCLEOTIDE SEQUENCE [LARGE SCALE GENOMIC DNA]</scope>
    <source>
        <strain evidence="17">ATCC 22294 / BCRC 22015 / CBS 2517 / CECT 1963 / NBRC 1671 / NRRL Y-8276</strain>
    </source>
</reference>
<keyword evidence="7" id="KW-0560">Oxidoreductase</keyword>
<dbReference type="eggNOG" id="KOG0089">
    <property type="taxonomic scope" value="Eukaryota"/>
</dbReference>
<dbReference type="OrthoDB" id="41403at2759"/>
<feature type="domain" description="Tetrahydrofolate dehydrogenase/cyclohydrolase catalytic" evidence="14">
    <location>
        <begin position="13"/>
        <end position="123"/>
    </location>
</feature>
<dbReference type="InterPro" id="IPR035812">
    <property type="entry name" value="m-THF_DH_NAD-bd"/>
</dbReference>
<dbReference type="GO" id="GO:0009113">
    <property type="term" value="P:purine nucleobase biosynthetic process"/>
    <property type="evidence" value="ECO:0007669"/>
    <property type="project" value="EnsemblFungi"/>
</dbReference>
<dbReference type="Proteomes" id="UP000005220">
    <property type="component" value="Chromosome 8"/>
</dbReference>
<dbReference type="HOGENOM" id="CLU_031413_0_0_1"/>
<dbReference type="GO" id="GO:0005634">
    <property type="term" value="C:nucleus"/>
    <property type="evidence" value="ECO:0007669"/>
    <property type="project" value="UniProtKB-SubCell"/>
</dbReference>
<keyword evidence="8" id="KW-0520">NAD</keyword>
<dbReference type="SUPFAM" id="SSF53223">
    <property type="entry name" value="Aminoacid dehydrogenase-like, N-terminal domain"/>
    <property type="match status" value="1"/>
</dbReference>
<sequence length="326" mass="37016">MSSLSKPGRTILASSIAKVYTDEIVSKIADLKEERPNGPLLVGFLANNDPAAEMYATWTQKTSESLGIRYELRRFEDKDLLEESIIEANNEDSVDGIMIYFPVFGNAQDQYLQQIVSKEKDVEGLNHVYYQNLYHNVRYLDDAKQLKSILPCTPLAIVKILEYLKIYNSLLPYGNHLYGKKCMVINRSEIVGRPLAALLANDGAIVYSIDINNIQKFTRGESIQYSRHHVEDLGDFTQNKLKSLAQECDVIITGVPSESYKFPTEYVRDGACCINFSSFKNFNDEVKNKASLYVPMTGKVTIAMLLRNMLRLIENREKLNQETPSN</sequence>
<dbReference type="CDD" id="cd01079">
    <property type="entry name" value="NAD_bind_m-THF_DH"/>
    <property type="match status" value="1"/>
</dbReference>
<keyword evidence="9" id="KW-0539">Nucleus</keyword>
<dbReference type="FunFam" id="3.40.50.10860:FF:000012">
    <property type="entry name" value="Methylenetetrahydrofolate dehydrogenase [NAD(+)]"/>
    <property type="match status" value="1"/>
</dbReference>
<dbReference type="Pfam" id="PF00763">
    <property type="entry name" value="THF_DHG_CYH"/>
    <property type="match status" value="1"/>
</dbReference>
<proteinExistence type="inferred from homology"/>
<dbReference type="InterPro" id="IPR046346">
    <property type="entry name" value="Aminoacid_DH-like_N_sf"/>
</dbReference>
<dbReference type="GO" id="GO:0004487">
    <property type="term" value="F:methylenetetrahydrofolate dehydrogenase (NAD+) activity"/>
    <property type="evidence" value="ECO:0007669"/>
    <property type="project" value="UniProtKB-EC"/>
</dbReference>
<dbReference type="STRING" id="1071382.H2AYP0"/>
<dbReference type="InParanoid" id="H2AYP0"/>
<keyword evidence="4" id="KW-0963">Cytoplasm</keyword>
<keyword evidence="5" id="KW-0554">One-carbon metabolism</keyword>
<dbReference type="Gene3D" id="3.40.50.10860">
    <property type="entry name" value="Leucine Dehydrogenase, chain A, domain 1"/>
    <property type="match status" value="1"/>
</dbReference>
<comment type="function">
    <text evidence="10">Catalyzes oxidation of cytoplasmic one-carbon units for purine biosynthesis.</text>
</comment>
<dbReference type="FunFam" id="3.40.50.720:FF:000255">
    <property type="entry name" value="Methylenetetrahydrofolate dehydrogenase"/>
    <property type="match status" value="1"/>
</dbReference>